<reference evidence="2" key="1">
    <citation type="journal article" date="2021" name="Proc. Natl. Acad. Sci. U.S.A.">
        <title>A Catalog of Tens of Thousands of Viruses from Human Metagenomes Reveals Hidden Associations with Chronic Diseases.</title>
        <authorList>
            <person name="Tisza M.J."/>
            <person name="Buck C.B."/>
        </authorList>
    </citation>
    <scope>NUCLEOTIDE SEQUENCE</scope>
    <source>
        <strain evidence="2">CtZHD14</strain>
    </source>
</reference>
<protein>
    <submittedName>
        <fullName evidence="2">Baseplate protein</fullName>
    </submittedName>
</protein>
<dbReference type="InterPro" id="IPR053827">
    <property type="entry name" value="Gp10_C"/>
</dbReference>
<dbReference type="Pfam" id="PF21939">
    <property type="entry name" value="Gp10_C"/>
    <property type="match status" value="1"/>
</dbReference>
<proteinExistence type="predicted"/>
<sequence>MSTFINLAEVIYPIGSIYCSKINISPALNFGGTWSEVRNALLSTVGYGGASGGQYSGNNTMTIDQMPAHEHKVSRWNSTNNSWEDIDFQSSNVSRGSGWLLLSGAEDTIRTARAMPTGGGKPFYPYNYSLYCWVRTA</sequence>
<dbReference type="EMBL" id="BK032687">
    <property type="protein sequence ID" value="DAF55163.1"/>
    <property type="molecule type" value="Genomic_DNA"/>
</dbReference>
<evidence type="ECO:0000259" key="1">
    <source>
        <dbReference type="Pfam" id="PF21939"/>
    </source>
</evidence>
<organism evidence="2">
    <name type="scientific">Siphoviridae sp. ctZHD14</name>
    <dbReference type="NCBI Taxonomy" id="2827891"/>
    <lineage>
        <taxon>Viruses</taxon>
        <taxon>Duplodnaviria</taxon>
        <taxon>Heunggongvirae</taxon>
        <taxon>Uroviricota</taxon>
        <taxon>Caudoviricetes</taxon>
    </lineage>
</organism>
<accession>A0A8S5SWK9</accession>
<name>A0A8S5SWK9_9CAUD</name>
<evidence type="ECO:0000313" key="2">
    <source>
        <dbReference type="EMBL" id="DAF55163.1"/>
    </source>
</evidence>
<feature type="domain" description="Baseplate structural protein Gp10 C-terminal" evidence="1">
    <location>
        <begin position="8"/>
        <end position="77"/>
    </location>
</feature>